<dbReference type="GO" id="GO:0141102">
    <property type="term" value="F:tRNA (5-carboxymethylaminomethyluridine(34)-2'-O)-methyltransferase activity"/>
    <property type="evidence" value="ECO:0007669"/>
    <property type="project" value="RHEA"/>
</dbReference>
<keyword evidence="2 6" id="KW-0489">Methyltransferase</keyword>
<evidence type="ECO:0000256" key="4">
    <source>
        <dbReference type="ARBA" id="ARBA00022691"/>
    </source>
</evidence>
<comment type="subcellular location">
    <subcellularLocation>
        <location evidence="6">Cytoplasm</location>
    </subcellularLocation>
</comment>
<dbReference type="Gene3D" id="3.40.1280.10">
    <property type="match status" value="1"/>
</dbReference>
<dbReference type="CDD" id="cd18094">
    <property type="entry name" value="SpoU-like_TrmL"/>
    <property type="match status" value="1"/>
</dbReference>
<proteinExistence type="inferred from homology"/>
<comment type="function">
    <text evidence="6">Methylates the ribose at the nucleotide 34 wobble position in the two leucyl isoacceptors tRNA(Leu)(CmAA) and tRNA(Leu)(cmnm5UmAA). Catalyzes the methyl transfer from S-adenosyl-L-methionine to the 2'-OH of the wobble nucleotide.</text>
</comment>
<keyword evidence="1 6" id="KW-0963">Cytoplasm</keyword>
<dbReference type="GO" id="GO:0141098">
    <property type="term" value="F:tRNA (cytidine(34)-2'-O)-methyltransferase activity"/>
    <property type="evidence" value="ECO:0007669"/>
    <property type="project" value="RHEA"/>
</dbReference>
<evidence type="ECO:0000259" key="8">
    <source>
        <dbReference type="Pfam" id="PF00588"/>
    </source>
</evidence>
<protein>
    <recommendedName>
        <fullName evidence="6">tRNA (cytidine(34)-2'-O)-methyltransferase</fullName>
        <ecNumber evidence="6">2.1.1.207</ecNumber>
    </recommendedName>
    <alternativeName>
        <fullName evidence="6">tRNA (cytidine/uridine-2'-O-)-methyltransferase TrmL</fullName>
    </alternativeName>
</protein>
<dbReference type="SUPFAM" id="SSF75217">
    <property type="entry name" value="alpha/beta knot"/>
    <property type="match status" value="1"/>
</dbReference>
<name>A0A430FZX2_9SPHN</name>
<organism evidence="9 10">
    <name type="scientific">Sphingomonas koreensis</name>
    <dbReference type="NCBI Taxonomy" id="93064"/>
    <lineage>
        <taxon>Bacteria</taxon>
        <taxon>Pseudomonadati</taxon>
        <taxon>Pseudomonadota</taxon>
        <taxon>Alphaproteobacteria</taxon>
        <taxon>Sphingomonadales</taxon>
        <taxon>Sphingomonadaceae</taxon>
        <taxon>Sphingomonas</taxon>
    </lineage>
</organism>
<dbReference type="HAMAP" id="MF_01885">
    <property type="entry name" value="tRNA_methyltr_TrmL"/>
    <property type="match status" value="1"/>
</dbReference>
<keyword evidence="3 6" id="KW-0808">Transferase</keyword>
<dbReference type="GO" id="GO:0002130">
    <property type="term" value="P:wobble position ribose methylation"/>
    <property type="evidence" value="ECO:0007669"/>
    <property type="project" value="TreeGrafter"/>
</dbReference>
<comment type="caution">
    <text evidence="9">The sequence shown here is derived from an EMBL/GenBank/DDBJ whole genome shotgun (WGS) entry which is preliminary data.</text>
</comment>
<dbReference type="InterPro" id="IPR029028">
    <property type="entry name" value="Alpha/beta_knot_MTases"/>
</dbReference>
<dbReference type="EC" id="2.1.1.207" evidence="6"/>
<comment type="subunit">
    <text evidence="6">Homodimer.</text>
</comment>
<keyword evidence="5 6" id="KW-0819">tRNA processing</keyword>
<comment type="catalytic activity">
    <reaction evidence="6">
        <text>cytidine(34) in tRNA + S-adenosyl-L-methionine = 2'-O-methylcytidine(34) in tRNA + S-adenosyl-L-homocysteine + H(+)</text>
        <dbReference type="Rhea" id="RHEA:43084"/>
        <dbReference type="Rhea" id="RHEA-COMP:10331"/>
        <dbReference type="Rhea" id="RHEA-COMP:10332"/>
        <dbReference type="ChEBI" id="CHEBI:15378"/>
        <dbReference type="ChEBI" id="CHEBI:57856"/>
        <dbReference type="ChEBI" id="CHEBI:59789"/>
        <dbReference type="ChEBI" id="CHEBI:74495"/>
        <dbReference type="ChEBI" id="CHEBI:82748"/>
        <dbReference type="EC" id="2.1.1.207"/>
    </reaction>
</comment>
<evidence type="ECO:0000256" key="6">
    <source>
        <dbReference type="HAMAP-Rule" id="MF_01885"/>
    </source>
</evidence>
<evidence type="ECO:0000256" key="3">
    <source>
        <dbReference type="ARBA" id="ARBA00022679"/>
    </source>
</evidence>
<comment type="similarity">
    <text evidence="6">Belongs to the class IV-like SAM-binding methyltransferase superfamily. RNA methyltransferase TrmH family. TrmL subfamily.</text>
</comment>
<keyword evidence="4 6" id="KW-0949">S-adenosyl-L-methionine</keyword>
<feature type="domain" description="tRNA/rRNA methyltransferase SpoU type" evidence="8">
    <location>
        <begin position="5"/>
        <end position="141"/>
    </location>
</feature>
<gene>
    <name evidence="6" type="primary">trmL</name>
    <name evidence="9" type="ORF">DAH66_18300</name>
</gene>
<dbReference type="EMBL" id="QQYZ01000022">
    <property type="protein sequence ID" value="RSY78815.1"/>
    <property type="molecule type" value="Genomic_DNA"/>
</dbReference>
<dbReference type="PANTHER" id="PTHR42971:SF1">
    <property type="entry name" value="TRNA (CYTIDINE(34)-2'-O)-METHYLTRANSFERASE"/>
    <property type="match status" value="1"/>
</dbReference>
<dbReference type="InterPro" id="IPR016914">
    <property type="entry name" value="TrmL"/>
</dbReference>
<evidence type="ECO:0000256" key="5">
    <source>
        <dbReference type="ARBA" id="ARBA00022694"/>
    </source>
</evidence>
<dbReference type="Pfam" id="PF00588">
    <property type="entry name" value="SpoU_methylase"/>
    <property type="match status" value="1"/>
</dbReference>
<dbReference type="GO" id="GO:0003723">
    <property type="term" value="F:RNA binding"/>
    <property type="evidence" value="ECO:0007669"/>
    <property type="project" value="InterPro"/>
</dbReference>
<evidence type="ECO:0000256" key="7">
    <source>
        <dbReference type="PIRSR" id="PIRSR029256-1"/>
    </source>
</evidence>
<dbReference type="GO" id="GO:0005737">
    <property type="term" value="C:cytoplasm"/>
    <property type="evidence" value="ECO:0007669"/>
    <property type="project" value="UniProtKB-SubCell"/>
</dbReference>
<feature type="binding site" evidence="6 7">
    <location>
        <position position="80"/>
    </location>
    <ligand>
        <name>S-adenosyl-L-methionine</name>
        <dbReference type="ChEBI" id="CHEBI:59789"/>
    </ligand>
</feature>
<evidence type="ECO:0000256" key="2">
    <source>
        <dbReference type="ARBA" id="ARBA00022603"/>
    </source>
</evidence>
<dbReference type="InterPro" id="IPR029026">
    <property type="entry name" value="tRNA_m1G_MTases_N"/>
</dbReference>
<feature type="binding site" evidence="6 7">
    <location>
        <position position="122"/>
    </location>
    <ligand>
        <name>S-adenosyl-L-methionine</name>
        <dbReference type="ChEBI" id="CHEBI:59789"/>
    </ligand>
</feature>
<accession>A0A430FZX2</accession>
<dbReference type="PANTHER" id="PTHR42971">
    <property type="entry name" value="TRNA (CYTIDINE(34)-2'-O)-METHYLTRANSFERASE"/>
    <property type="match status" value="1"/>
</dbReference>
<sequence length="158" mass="16841">MGAGMRVALFQPDIAGNVGAVLRIGACLATPVDLIEPMGFAWDDKRVARAGMDYIGHVAITRHADWDAFERQAKGRIVLLTTRGATPLHDFAFEDDDILLFGSESAGVSEHVHARADARVVIPMAAGLRSMNLSVSVGIVLAEGLRQTAHWPSPTAIG</sequence>
<feature type="binding site" evidence="6 7">
    <location>
        <position position="130"/>
    </location>
    <ligand>
        <name>S-adenosyl-L-methionine</name>
        <dbReference type="ChEBI" id="CHEBI:59789"/>
    </ligand>
</feature>
<dbReference type="AlphaFoldDB" id="A0A430FZX2"/>
<evidence type="ECO:0000313" key="10">
    <source>
        <dbReference type="Proteomes" id="UP000287746"/>
    </source>
</evidence>
<dbReference type="PIRSF" id="PIRSF029256">
    <property type="entry name" value="SpoU_TrmH_prd"/>
    <property type="match status" value="1"/>
</dbReference>
<dbReference type="InterPro" id="IPR001537">
    <property type="entry name" value="SpoU_MeTrfase"/>
</dbReference>
<comment type="catalytic activity">
    <reaction evidence="6">
        <text>5-carboxymethylaminomethyluridine(34) in tRNA(Leu) + S-adenosyl-L-methionine = 5-carboxymethylaminomethyl-2'-O-methyluridine(34) in tRNA(Leu) + S-adenosyl-L-homocysteine + H(+)</text>
        <dbReference type="Rhea" id="RHEA:43088"/>
        <dbReference type="Rhea" id="RHEA-COMP:10333"/>
        <dbReference type="Rhea" id="RHEA-COMP:10334"/>
        <dbReference type="ChEBI" id="CHEBI:15378"/>
        <dbReference type="ChEBI" id="CHEBI:57856"/>
        <dbReference type="ChEBI" id="CHEBI:59789"/>
        <dbReference type="ChEBI" id="CHEBI:74508"/>
        <dbReference type="ChEBI" id="CHEBI:74511"/>
        <dbReference type="EC" id="2.1.1.207"/>
    </reaction>
</comment>
<evidence type="ECO:0000313" key="9">
    <source>
        <dbReference type="EMBL" id="RSY78815.1"/>
    </source>
</evidence>
<reference evidence="9 10" key="1">
    <citation type="submission" date="2018-07" db="EMBL/GenBank/DDBJ databases">
        <title>Genomic and Epidemiologic Investigation of an Indolent Hospital Outbreak.</title>
        <authorList>
            <person name="Johnson R.C."/>
            <person name="Deming C."/>
            <person name="Conlan S."/>
            <person name="Zellmer C.J."/>
            <person name="Michelin A.V."/>
            <person name="Lee-Lin S."/>
            <person name="Thomas P.J."/>
            <person name="Park M."/>
            <person name="Weingarten R.A."/>
            <person name="Less J."/>
            <person name="Dekker J.P."/>
            <person name="Frank K.M."/>
            <person name="Musser K.A."/>
            <person name="Mcquiston J.R."/>
            <person name="Henderson D.K."/>
            <person name="Lau A.F."/>
            <person name="Palmore T.N."/>
            <person name="Segre J.A."/>
        </authorList>
    </citation>
    <scope>NUCLEOTIDE SEQUENCE [LARGE SCALE GENOMIC DNA]</scope>
    <source>
        <strain evidence="9 10">SK-CDC1_0717</strain>
    </source>
</reference>
<evidence type="ECO:0000256" key="1">
    <source>
        <dbReference type="ARBA" id="ARBA00022490"/>
    </source>
</evidence>
<dbReference type="Proteomes" id="UP000287746">
    <property type="component" value="Unassembled WGS sequence"/>
</dbReference>
<feature type="binding site" evidence="6 7">
    <location>
        <position position="102"/>
    </location>
    <ligand>
        <name>S-adenosyl-L-methionine</name>
        <dbReference type="ChEBI" id="CHEBI:59789"/>
    </ligand>
</feature>